<name>A0ABQ3A3P5_9ACTN</name>
<gene>
    <name evidence="1" type="ORF">GCM10010384_47220</name>
</gene>
<accession>A0ABQ3A3P5</accession>
<sequence>MDWHDLSLRLVQERYPRTDDTFLGQQSGLSHRDRLQAFSGPVVVCAHCGQPAYYNREVGMAHFTNQWDGIFCPRFPLAGETLTIKWHPQSLADWKAG</sequence>
<dbReference type="EMBL" id="BMWE01000014">
    <property type="protein sequence ID" value="GGY34737.1"/>
    <property type="molecule type" value="Genomic_DNA"/>
</dbReference>
<evidence type="ECO:0000313" key="2">
    <source>
        <dbReference type="Proteomes" id="UP000653308"/>
    </source>
</evidence>
<comment type="caution">
    <text evidence="1">The sequence shown here is derived from an EMBL/GenBank/DDBJ whole genome shotgun (WGS) entry which is preliminary data.</text>
</comment>
<organism evidence="1 2">
    <name type="scientific">Streptomyces djakartensis</name>
    <dbReference type="NCBI Taxonomy" id="68193"/>
    <lineage>
        <taxon>Bacteria</taxon>
        <taxon>Bacillati</taxon>
        <taxon>Actinomycetota</taxon>
        <taxon>Actinomycetes</taxon>
        <taxon>Kitasatosporales</taxon>
        <taxon>Streptomycetaceae</taxon>
        <taxon>Streptomyces</taxon>
    </lineage>
</organism>
<dbReference type="RefSeq" id="WP_190199911.1">
    <property type="nucleotide sequence ID" value="NZ_BMWE01000014.1"/>
</dbReference>
<evidence type="ECO:0000313" key="1">
    <source>
        <dbReference type="EMBL" id="GGY34737.1"/>
    </source>
</evidence>
<dbReference type="Proteomes" id="UP000653308">
    <property type="component" value="Unassembled WGS sequence"/>
</dbReference>
<protein>
    <submittedName>
        <fullName evidence="1">Uncharacterized protein</fullName>
    </submittedName>
</protein>
<reference evidence="2" key="1">
    <citation type="journal article" date="2019" name="Int. J. Syst. Evol. Microbiol.">
        <title>The Global Catalogue of Microorganisms (GCM) 10K type strain sequencing project: providing services to taxonomists for standard genome sequencing and annotation.</title>
        <authorList>
            <consortium name="The Broad Institute Genomics Platform"/>
            <consortium name="The Broad Institute Genome Sequencing Center for Infectious Disease"/>
            <person name="Wu L."/>
            <person name="Ma J."/>
        </authorList>
    </citation>
    <scope>NUCLEOTIDE SEQUENCE [LARGE SCALE GENOMIC DNA]</scope>
    <source>
        <strain evidence="2">JCM 4957</strain>
    </source>
</reference>
<proteinExistence type="predicted"/>
<keyword evidence="2" id="KW-1185">Reference proteome</keyword>